<dbReference type="InterPro" id="IPR050527">
    <property type="entry name" value="Snail/Krueppel_Znf"/>
</dbReference>
<proteinExistence type="inferred from homology"/>
<feature type="compositionally biased region" description="Basic and acidic residues" evidence="14">
    <location>
        <begin position="682"/>
        <end position="697"/>
    </location>
</feature>
<dbReference type="Pfam" id="PF13873">
    <property type="entry name" value="Myb_DNA-bind_5"/>
    <property type="match status" value="1"/>
</dbReference>
<dbReference type="GeneID" id="112054434"/>
<evidence type="ECO:0000256" key="3">
    <source>
        <dbReference type="ARBA" id="ARBA00022723"/>
    </source>
</evidence>
<feature type="domain" description="C2H2-type" evidence="15">
    <location>
        <begin position="192"/>
        <end position="216"/>
    </location>
</feature>
<evidence type="ECO:0000313" key="17">
    <source>
        <dbReference type="Proteomes" id="UP001652582"/>
    </source>
</evidence>
<dbReference type="PROSITE" id="PS50157">
    <property type="entry name" value="ZINC_FINGER_C2H2_2"/>
    <property type="match status" value="5"/>
</dbReference>
<sequence length="789" mass="91529">MLPTFLLLNRMINRRRNMRKIKKPVKNDKSKLNTDCCRTCLATEELVDIFYDQECDEKRSEDLRLVTGLEIKLNDGLSQKICNRCIESMESALQFRHSSRRAYKSLLASLGSKSKKKFRSKPNKSIKRIKNEKLEVDIDVYDDDVYAQTDDFQNDTGYTYDEHEDSVPVKLEQEAEPQARRKRDTIPNALSYKCNTCSKEFRMKTTYKAHLRFHTNYCVCETCGKRCRNNNQLQEHKRARHGLGRIHKCAYCEYSSATKEALTIHERRHTGERPYICDHCGATFHRRSNLVQHIAIHLPEKNFQCPICFKREKSRKLVQVHTHKYHAQRQYRYWCPVCRDSFARPSNARRHLARAHHVPRERQGRIERFEKIKRAMSRDEVALLVDLVVKRPAITTKETNAATNKLKEDAWNSLAVEFNEISEQSRSREQIKLKWDNLKKAARKRVSQFDKDEAEMVPLGDILDRVSDMLGYSKPDAPGDWIVVDSIGESYTSSAKKRKPDNPTEESLVIDKYKKKLESSAGKKENSGVKQRNLAIARYYEKKTEKIELEIKLLKAQLNKQCACNNTCEYKINNNDNNTTDIIDRIKKLDSKIISDRLFFKCDRSNDNGKNEINKHDRSNDNGDNRVNKRYRSNDNGDNRVNKRRRSNDSGENKVNKHDTSNDNGDNRVNKRYRSNGSGENKVNKHDTSNDSGDNRVNKRCRSNDSGQNKVNKNYGSNDSGLNKVNKNYGSNDSGENNVNKNYRSNDSGENSDDSDSNTWNHQCKSVSRSESKDNILCIDIVKCEVESP</sequence>
<comment type="function">
    <text evidence="10">Involved in transvection phenomena (= synapsis-dependent gene expression), where the synaptic pairing of chromosomes carrying genes with which zeste interacts influences the expression of these genes. Zeste binds to DNA and stimulates transcription from a nearby promoter.</text>
</comment>
<dbReference type="PANTHER" id="PTHR24388">
    <property type="entry name" value="ZINC FINGER PROTEIN"/>
    <property type="match status" value="1"/>
</dbReference>
<keyword evidence="5 12" id="KW-0863">Zinc-finger</keyword>
<evidence type="ECO:0000256" key="8">
    <source>
        <dbReference type="ARBA" id="ARBA00023163"/>
    </source>
</evidence>
<evidence type="ECO:0000259" key="15">
    <source>
        <dbReference type="PROSITE" id="PS50157"/>
    </source>
</evidence>
<dbReference type="Gene3D" id="3.30.160.60">
    <property type="entry name" value="Classic Zinc Finger"/>
    <property type="match status" value="4"/>
</dbReference>
<accession>A0ABM3M362</accession>
<dbReference type="Pfam" id="PF12874">
    <property type="entry name" value="zf-met"/>
    <property type="match status" value="1"/>
</dbReference>
<comment type="subunit">
    <text evidence="1">Self-associates forming complexes of several hundred monomers.</text>
</comment>
<evidence type="ECO:0000313" key="18">
    <source>
        <dbReference type="RefSeq" id="XP_052745924.1"/>
    </source>
</evidence>
<dbReference type="InterPro" id="IPR012934">
    <property type="entry name" value="Znf_AD"/>
</dbReference>
<evidence type="ECO:0000256" key="10">
    <source>
        <dbReference type="ARBA" id="ARBA00025466"/>
    </source>
</evidence>
<evidence type="ECO:0000256" key="6">
    <source>
        <dbReference type="ARBA" id="ARBA00022833"/>
    </source>
</evidence>
<reference evidence="18" key="1">
    <citation type="submission" date="2025-08" db="UniProtKB">
        <authorList>
            <consortium name="RefSeq"/>
        </authorList>
    </citation>
    <scope>IDENTIFICATION</scope>
</reference>
<protein>
    <recommendedName>
        <fullName evidence="2">Regulatory protein zeste</fullName>
    </recommendedName>
</protein>
<feature type="binding site" evidence="13">
    <location>
        <position position="82"/>
    </location>
    <ligand>
        <name>Zn(2+)</name>
        <dbReference type="ChEBI" id="CHEBI:29105"/>
    </ligand>
</feature>
<keyword evidence="3 13" id="KW-0479">Metal-binding</keyword>
<keyword evidence="7" id="KW-0805">Transcription regulation</keyword>
<dbReference type="InterPro" id="IPR028002">
    <property type="entry name" value="Myb_DNA-bind_5"/>
</dbReference>
<dbReference type="RefSeq" id="XP_052745924.1">
    <property type="nucleotide sequence ID" value="XM_052889964.1"/>
</dbReference>
<comment type="similarity">
    <text evidence="11">Belongs to the snail C2H2-type zinc-finger protein family.</text>
</comment>
<keyword evidence="6 13" id="KW-0862">Zinc</keyword>
<dbReference type="SMART" id="SM00355">
    <property type="entry name" value="ZnF_C2H2"/>
    <property type="match status" value="6"/>
</dbReference>
<evidence type="ECO:0000256" key="4">
    <source>
        <dbReference type="ARBA" id="ARBA00022737"/>
    </source>
</evidence>
<dbReference type="Pfam" id="PF00096">
    <property type="entry name" value="zf-C2H2"/>
    <property type="match status" value="1"/>
</dbReference>
<dbReference type="InterPro" id="IPR013087">
    <property type="entry name" value="Znf_C2H2_type"/>
</dbReference>
<evidence type="ECO:0000256" key="9">
    <source>
        <dbReference type="ARBA" id="ARBA00023242"/>
    </source>
</evidence>
<feature type="domain" description="C2H2-type" evidence="15">
    <location>
        <begin position="247"/>
        <end position="274"/>
    </location>
</feature>
<evidence type="ECO:0000256" key="2">
    <source>
        <dbReference type="ARBA" id="ARBA00016807"/>
    </source>
</evidence>
<feature type="binding site" evidence="13">
    <location>
        <position position="40"/>
    </location>
    <ligand>
        <name>Zn(2+)</name>
        <dbReference type="ChEBI" id="CHEBI:29105"/>
    </ligand>
</feature>
<evidence type="ECO:0000256" key="7">
    <source>
        <dbReference type="ARBA" id="ARBA00023015"/>
    </source>
</evidence>
<dbReference type="SUPFAM" id="SSF57716">
    <property type="entry name" value="Glucocorticoid receptor-like (DNA-binding domain)"/>
    <property type="match status" value="1"/>
</dbReference>
<dbReference type="PROSITE" id="PS00028">
    <property type="entry name" value="ZINC_FINGER_C2H2_1"/>
    <property type="match status" value="3"/>
</dbReference>
<keyword evidence="4" id="KW-0677">Repeat</keyword>
<dbReference type="InterPro" id="IPR036236">
    <property type="entry name" value="Znf_C2H2_sf"/>
</dbReference>
<feature type="domain" description="C2H2-type" evidence="15">
    <location>
        <begin position="333"/>
        <end position="361"/>
    </location>
</feature>
<feature type="compositionally biased region" description="Basic and acidic residues" evidence="14">
    <location>
        <begin position="605"/>
        <end position="669"/>
    </location>
</feature>
<keyword evidence="8" id="KW-0804">Transcription</keyword>
<feature type="binding site" evidence="13">
    <location>
        <position position="85"/>
    </location>
    <ligand>
        <name>Zn(2+)</name>
        <dbReference type="ChEBI" id="CHEBI:29105"/>
    </ligand>
</feature>
<feature type="domain" description="C2H2-type" evidence="15">
    <location>
        <begin position="275"/>
        <end position="302"/>
    </location>
</feature>
<evidence type="ECO:0000256" key="13">
    <source>
        <dbReference type="PROSITE-ProRule" id="PRU01263"/>
    </source>
</evidence>
<evidence type="ECO:0000256" key="5">
    <source>
        <dbReference type="ARBA" id="ARBA00022771"/>
    </source>
</evidence>
<evidence type="ECO:0000256" key="12">
    <source>
        <dbReference type="PROSITE-ProRule" id="PRU00042"/>
    </source>
</evidence>
<name>A0ABM3M362_BICAN</name>
<feature type="domain" description="ZAD" evidence="16">
    <location>
        <begin position="35"/>
        <end position="109"/>
    </location>
</feature>
<evidence type="ECO:0000256" key="1">
    <source>
        <dbReference type="ARBA" id="ARBA00011764"/>
    </source>
</evidence>
<evidence type="ECO:0000259" key="16">
    <source>
        <dbReference type="PROSITE" id="PS51915"/>
    </source>
</evidence>
<dbReference type="Proteomes" id="UP001652582">
    <property type="component" value="Chromosome 26"/>
</dbReference>
<feature type="region of interest" description="Disordered" evidence="14">
    <location>
        <begin position="605"/>
        <end position="766"/>
    </location>
</feature>
<feature type="domain" description="C2H2-type" evidence="15">
    <location>
        <begin position="218"/>
        <end position="246"/>
    </location>
</feature>
<organism evidence="17 18">
    <name type="scientific">Bicyclus anynana</name>
    <name type="common">Squinting bush brown butterfly</name>
    <dbReference type="NCBI Taxonomy" id="110368"/>
    <lineage>
        <taxon>Eukaryota</taxon>
        <taxon>Metazoa</taxon>
        <taxon>Ecdysozoa</taxon>
        <taxon>Arthropoda</taxon>
        <taxon>Hexapoda</taxon>
        <taxon>Insecta</taxon>
        <taxon>Pterygota</taxon>
        <taxon>Neoptera</taxon>
        <taxon>Endopterygota</taxon>
        <taxon>Lepidoptera</taxon>
        <taxon>Glossata</taxon>
        <taxon>Ditrysia</taxon>
        <taxon>Papilionoidea</taxon>
        <taxon>Nymphalidae</taxon>
        <taxon>Satyrinae</taxon>
        <taxon>Satyrini</taxon>
        <taxon>Mycalesina</taxon>
        <taxon>Bicyclus</taxon>
    </lineage>
</organism>
<feature type="binding site" evidence="13">
    <location>
        <position position="37"/>
    </location>
    <ligand>
        <name>Zn(2+)</name>
        <dbReference type="ChEBI" id="CHEBI:29105"/>
    </ligand>
</feature>
<gene>
    <name evidence="18" type="primary">LOC112054434</name>
</gene>
<dbReference type="Pfam" id="PF07776">
    <property type="entry name" value="zf-AD"/>
    <property type="match status" value="1"/>
</dbReference>
<keyword evidence="17" id="KW-1185">Reference proteome</keyword>
<evidence type="ECO:0000256" key="11">
    <source>
        <dbReference type="ARBA" id="ARBA00037948"/>
    </source>
</evidence>
<keyword evidence="9" id="KW-0539">Nucleus</keyword>
<dbReference type="PROSITE" id="PS51915">
    <property type="entry name" value="ZAD"/>
    <property type="match status" value="1"/>
</dbReference>
<dbReference type="PANTHER" id="PTHR24388:SF104">
    <property type="entry name" value="AT-RICH BINDING PROTEIN-RELATED"/>
    <property type="match status" value="1"/>
</dbReference>
<dbReference type="SMART" id="SM00868">
    <property type="entry name" value="zf-AD"/>
    <property type="match status" value="1"/>
</dbReference>
<dbReference type="Gene3D" id="3.40.1800.20">
    <property type="match status" value="1"/>
</dbReference>
<dbReference type="SUPFAM" id="SSF57667">
    <property type="entry name" value="beta-beta-alpha zinc fingers"/>
    <property type="match status" value="3"/>
</dbReference>
<feature type="compositionally biased region" description="Polar residues" evidence="14">
    <location>
        <begin position="704"/>
        <end position="743"/>
    </location>
</feature>
<evidence type="ECO:0000256" key="14">
    <source>
        <dbReference type="SAM" id="MobiDB-lite"/>
    </source>
</evidence>